<feature type="region of interest" description="Disordered" evidence="1">
    <location>
        <begin position="1"/>
        <end position="86"/>
    </location>
</feature>
<feature type="compositionally biased region" description="Polar residues" evidence="1">
    <location>
        <begin position="60"/>
        <end position="75"/>
    </location>
</feature>
<sequence>MGCGASKSPESVVAPQPAKQEPSQGPQKLAAAPALPESRAPSKTHNTNDNDCIMPGLPALNSSDSGDVAGTQTSDTKLESEDGKLKTPSLKILNVMVIAEPQCVEQETLPERPGSTGQELAACTEYERPPSSESENPARAAFRARLSAQSPDDFPPSPVAFKSSRSLNRSIGVRRRTTDQSLQPEVPAPDPPASTGPLAVDDDGEGMDKEDDDKDPDPLREQFELTKETNPLLAIGRNATGNGILSCKASEKSLLKSHKRLAVGFALDDSGGAAEQQASGGTAGAALRSDSGSCQGSRDLDPDDHVDADRIASLSAMLKEVPAAVVVQGES</sequence>
<gene>
    <name evidence="2" type="ORF">VaNZ11_000753</name>
</gene>
<feature type="region of interest" description="Disordered" evidence="1">
    <location>
        <begin position="270"/>
        <end position="305"/>
    </location>
</feature>
<evidence type="ECO:0000256" key="1">
    <source>
        <dbReference type="SAM" id="MobiDB-lite"/>
    </source>
</evidence>
<feature type="compositionally biased region" description="Basic and acidic residues" evidence="1">
    <location>
        <begin position="216"/>
        <end position="227"/>
    </location>
</feature>
<comment type="caution">
    <text evidence="2">The sequence shown here is derived from an EMBL/GenBank/DDBJ whole genome shotgun (WGS) entry which is preliminary data.</text>
</comment>
<protein>
    <submittedName>
        <fullName evidence="2">Uncharacterized protein</fullName>
    </submittedName>
</protein>
<proteinExistence type="predicted"/>
<feature type="compositionally biased region" description="Basic and acidic residues" evidence="1">
    <location>
        <begin position="76"/>
        <end position="85"/>
    </location>
</feature>
<accession>A0ABQ5RN30</accession>
<feature type="compositionally biased region" description="Acidic residues" evidence="1">
    <location>
        <begin position="200"/>
        <end position="215"/>
    </location>
</feature>
<feature type="compositionally biased region" description="Polar residues" evidence="1">
    <location>
        <begin position="41"/>
        <end position="50"/>
    </location>
</feature>
<feature type="compositionally biased region" description="Low complexity" evidence="1">
    <location>
        <begin position="270"/>
        <end position="286"/>
    </location>
</feature>
<evidence type="ECO:0000313" key="3">
    <source>
        <dbReference type="Proteomes" id="UP001165090"/>
    </source>
</evidence>
<feature type="region of interest" description="Disordered" evidence="1">
    <location>
        <begin position="105"/>
        <end position="231"/>
    </location>
</feature>
<organism evidence="2 3">
    <name type="scientific">Volvox africanus</name>
    <dbReference type="NCBI Taxonomy" id="51714"/>
    <lineage>
        <taxon>Eukaryota</taxon>
        <taxon>Viridiplantae</taxon>
        <taxon>Chlorophyta</taxon>
        <taxon>core chlorophytes</taxon>
        <taxon>Chlorophyceae</taxon>
        <taxon>CS clade</taxon>
        <taxon>Chlamydomonadales</taxon>
        <taxon>Volvocaceae</taxon>
        <taxon>Volvox</taxon>
    </lineage>
</organism>
<dbReference type="Proteomes" id="UP001165090">
    <property type="component" value="Unassembled WGS sequence"/>
</dbReference>
<keyword evidence="3" id="KW-1185">Reference proteome</keyword>
<evidence type="ECO:0000313" key="2">
    <source>
        <dbReference type="EMBL" id="GLI58966.1"/>
    </source>
</evidence>
<name>A0ABQ5RN30_9CHLO</name>
<dbReference type="EMBL" id="BSDZ01000003">
    <property type="protein sequence ID" value="GLI58966.1"/>
    <property type="molecule type" value="Genomic_DNA"/>
</dbReference>
<reference evidence="2 3" key="1">
    <citation type="journal article" date="2023" name="IScience">
        <title>Expanded male sex-determining region conserved during the evolution of homothallism in the green alga Volvox.</title>
        <authorList>
            <person name="Yamamoto K."/>
            <person name="Matsuzaki R."/>
            <person name="Mahakham W."/>
            <person name="Heman W."/>
            <person name="Sekimoto H."/>
            <person name="Kawachi M."/>
            <person name="Minakuchi Y."/>
            <person name="Toyoda A."/>
            <person name="Nozaki H."/>
        </authorList>
    </citation>
    <scope>NUCLEOTIDE SEQUENCE [LARGE SCALE GENOMIC DNA]</scope>
    <source>
        <strain evidence="2 3">NIES-4468</strain>
    </source>
</reference>